<dbReference type="SUPFAM" id="SSF51419">
    <property type="entry name" value="PLP-binding barrel"/>
    <property type="match status" value="1"/>
</dbReference>
<feature type="domain" description="Orn/DAP/Arg decarboxylase 2 N-terminal" evidence="12">
    <location>
        <begin position="29"/>
        <end position="261"/>
    </location>
</feature>
<dbReference type="InterPro" id="IPR000183">
    <property type="entry name" value="Orn/DAP/Arg_de-COase"/>
</dbReference>
<evidence type="ECO:0000256" key="4">
    <source>
        <dbReference type="ARBA" id="ARBA00022898"/>
    </source>
</evidence>
<dbReference type="AlphaFoldDB" id="F7NG86"/>
<evidence type="ECO:0000259" key="11">
    <source>
        <dbReference type="Pfam" id="PF00278"/>
    </source>
</evidence>
<dbReference type="InterPro" id="IPR022653">
    <property type="entry name" value="De-COase2_pyr-phos_BS"/>
</dbReference>
<dbReference type="InterPro" id="IPR029066">
    <property type="entry name" value="PLP-binding_barrel"/>
</dbReference>
<dbReference type="PRINTS" id="PR01182">
    <property type="entry name" value="ORNDCRBXLASE"/>
</dbReference>
<dbReference type="PANTHER" id="PTHR11482">
    <property type="entry name" value="ARGININE/DIAMINOPIMELATE/ORNITHINE DECARBOXYLASE"/>
    <property type="match status" value="1"/>
</dbReference>
<accession>F7NG86</accession>
<dbReference type="CDD" id="cd00622">
    <property type="entry name" value="PLPDE_III_ODC"/>
    <property type="match status" value="1"/>
</dbReference>
<feature type="domain" description="Orn/DAP/Arg decarboxylase 2 C-terminal" evidence="11">
    <location>
        <begin position="263"/>
        <end position="350"/>
    </location>
</feature>
<name>F7NG86_9FIRM</name>
<evidence type="ECO:0000256" key="2">
    <source>
        <dbReference type="ARBA" id="ARBA00008872"/>
    </source>
</evidence>
<dbReference type="PRINTS" id="PR01179">
    <property type="entry name" value="ODADCRBXLASE"/>
</dbReference>
<keyword evidence="5" id="KW-0456">Lyase</keyword>
<organism evidence="13 14">
    <name type="scientific">Acetonema longum DSM 6540</name>
    <dbReference type="NCBI Taxonomy" id="1009370"/>
    <lineage>
        <taxon>Bacteria</taxon>
        <taxon>Bacillati</taxon>
        <taxon>Bacillota</taxon>
        <taxon>Negativicutes</taxon>
        <taxon>Acetonemataceae</taxon>
        <taxon>Acetonema</taxon>
    </lineage>
</organism>
<proteinExistence type="inferred from homology"/>
<dbReference type="GO" id="GO:0033387">
    <property type="term" value="P:putrescine biosynthetic process from arginine, via ornithine"/>
    <property type="evidence" value="ECO:0007669"/>
    <property type="project" value="TreeGrafter"/>
</dbReference>
<dbReference type="Gene3D" id="3.20.20.10">
    <property type="entry name" value="Alanine racemase"/>
    <property type="match status" value="1"/>
</dbReference>
<dbReference type="Proteomes" id="UP000003240">
    <property type="component" value="Unassembled WGS sequence"/>
</dbReference>
<reference evidence="13 14" key="1">
    <citation type="journal article" date="2011" name="EMBO J.">
        <title>Structural diversity of bacterial flagellar motors.</title>
        <authorList>
            <person name="Chen S."/>
            <person name="Beeby M."/>
            <person name="Murphy G.E."/>
            <person name="Leadbetter J.R."/>
            <person name="Hendrixson D.R."/>
            <person name="Briegel A."/>
            <person name="Li Z."/>
            <person name="Shi J."/>
            <person name="Tocheva E.I."/>
            <person name="Muller A."/>
            <person name="Dobro M.J."/>
            <person name="Jensen G.J."/>
        </authorList>
    </citation>
    <scope>NUCLEOTIDE SEQUENCE [LARGE SCALE GENOMIC DNA]</scope>
    <source>
        <strain evidence="13 14">DSM 6540</strain>
    </source>
</reference>
<comment type="similarity">
    <text evidence="2 10">Belongs to the Orn/Lys/Arg decarboxylase class-II family.</text>
</comment>
<dbReference type="InterPro" id="IPR022644">
    <property type="entry name" value="De-COase2_N"/>
</dbReference>
<evidence type="ECO:0000259" key="12">
    <source>
        <dbReference type="Pfam" id="PF02784"/>
    </source>
</evidence>
<feature type="active site" description="Proton donor" evidence="9">
    <location>
        <position position="323"/>
    </location>
</feature>
<dbReference type="EMBL" id="AFGF01000040">
    <property type="protein sequence ID" value="EGO65004.1"/>
    <property type="molecule type" value="Genomic_DNA"/>
</dbReference>
<evidence type="ECO:0000256" key="6">
    <source>
        <dbReference type="ARBA" id="ARBA00034115"/>
    </source>
</evidence>
<evidence type="ECO:0000256" key="9">
    <source>
        <dbReference type="PIRSR" id="PIRSR600183-50"/>
    </source>
</evidence>
<evidence type="ECO:0000256" key="3">
    <source>
        <dbReference type="ARBA" id="ARBA00022793"/>
    </source>
</evidence>
<dbReference type="OrthoDB" id="9802241at2"/>
<dbReference type="InterPro" id="IPR022643">
    <property type="entry name" value="De-COase2_C"/>
</dbReference>
<gene>
    <name evidence="13" type="ORF">ALO_05363</name>
</gene>
<dbReference type="Pfam" id="PF00278">
    <property type="entry name" value="Orn_DAP_Arg_deC"/>
    <property type="match status" value="1"/>
</dbReference>
<dbReference type="Gene3D" id="2.40.37.10">
    <property type="entry name" value="Lyase, Ornithine Decarboxylase, Chain A, domain 1"/>
    <property type="match status" value="1"/>
</dbReference>
<comment type="cofactor">
    <cofactor evidence="1 9">
        <name>pyridoxal 5'-phosphate</name>
        <dbReference type="ChEBI" id="CHEBI:597326"/>
    </cofactor>
</comment>
<dbReference type="RefSeq" id="WP_004093550.1">
    <property type="nucleotide sequence ID" value="NZ_AFGF01000040.1"/>
</dbReference>
<evidence type="ECO:0000256" key="5">
    <source>
        <dbReference type="ARBA" id="ARBA00023239"/>
    </source>
</evidence>
<feature type="modified residue" description="N6-(pyridoxal phosphate)lysine" evidence="9">
    <location>
        <position position="52"/>
    </location>
</feature>
<keyword evidence="4 9" id="KW-0663">Pyridoxal phosphate</keyword>
<evidence type="ECO:0000313" key="13">
    <source>
        <dbReference type="EMBL" id="EGO65004.1"/>
    </source>
</evidence>
<evidence type="ECO:0000256" key="8">
    <source>
        <dbReference type="ARBA" id="ARBA00049127"/>
    </source>
</evidence>
<keyword evidence="3" id="KW-0210">Decarboxylase</keyword>
<sequence>MYNQFRLTQQAAEALASNYGTPLLALSTQQIEYNYRFLQEHLPGVTLHYAVKSNPAARIVDTLAQRGSHFDVASDGEMEQLTAQGVAPERMIYANPVKTIRGLATASRLGIQTFTFDSESEIGKMAREVPGGRVLLRVRVENSDALVDLNKKFGALPSEALRLLNIAHEKGLDVAGLCFHVGSQSHSAQPYIEAIRVCRSLFDQAIAAGLPMRILDIGGGFPIPAGENPVDAGQLCDQISDALGRYFAGVEIWAEPGRFICGTAVNLLTRVIGSQVRNGQQWYFLDEGLYGSFSGAIFDHWDYEMESFKSDRKIPATFAGPSCDSMDVMYRDKLTAPLELDDLLVVIGCGAYTSASATVFNGFAKAPIVVWEDQEEAVAEQLCFRCAV</sequence>
<dbReference type="eggNOG" id="COG0019">
    <property type="taxonomic scope" value="Bacteria"/>
</dbReference>
<keyword evidence="14" id="KW-1185">Reference proteome</keyword>
<dbReference type="PANTHER" id="PTHR11482:SF6">
    <property type="entry name" value="ORNITHINE DECARBOXYLASE 1-RELATED"/>
    <property type="match status" value="1"/>
</dbReference>
<evidence type="ECO:0000256" key="10">
    <source>
        <dbReference type="RuleBase" id="RU003737"/>
    </source>
</evidence>
<comment type="pathway">
    <text evidence="6">Amine and polyamine biosynthesis; putrescine biosynthesis via L-ornithine pathway; putrescine from L-ornithine: step 1/1.</text>
</comment>
<protein>
    <recommendedName>
        <fullName evidence="7">ornithine decarboxylase</fullName>
        <ecNumber evidence="7">4.1.1.17</ecNumber>
    </recommendedName>
</protein>
<dbReference type="InterPro" id="IPR002433">
    <property type="entry name" value="Orn_de-COase"/>
</dbReference>
<evidence type="ECO:0000256" key="7">
    <source>
        <dbReference type="ARBA" id="ARBA00034138"/>
    </source>
</evidence>
<dbReference type="STRING" id="1009370.ALO_05363"/>
<evidence type="ECO:0000256" key="1">
    <source>
        <dbReference type="ARBA" id="ARBA00001933"/>
    </source>
</evidence>
<dbReference type="FunFam" id="3.20.20.10:FF:000008">
    <property type="entry name" value="Ornithine decarboxylase"/>
    <property type="match status" value="1"/>
</dbReference>
<comment type="caution">
    <text evidence="13">The sequence shown here is derived from an EMBL/GenBank/DDBJ whole genome shotgun (WGS) entry which is preliminary data.</text>
</comment>
<dbReference type="GO" id="GO:0005737">
    <property type="term" value="C:cytoplasm"/>
    <property type="evidence" value="ECO:0007669"/>
    <property type="project" value="TreeGrafter"/>
</dbReference>
<dbReference type="Pfam" id="PF02784">
    <property type="entry name" value="Orn_Arg_deC_N"/>
    <property type="match status" value="1"/>
</dbReference>
<dbReference type="GO" id="GO:0004586">
    <property type="term" value="F:ornithine decarboxylase activity"/>
    <property type="evidence" value="ECO:0007669"/>
    <property type="project" value="UniProtKB-EC"/>
</dbReference>
<dbReference type="SUPFAM" id="SSF50621">
    <property type="entry name" value="Alanine racemase C-terminal domain-like"/>
    <property type="match status" value="1"/>
</dbReference>
<evidence type="ECO:0000313" key="14">
    <source>
        <dbReference type="Proteomes" id="UP000003240"/>
    </source>
</evidence>
<dbReference type="EC" id="4.1.1.17" evidence="7"/>
<dbReference type="InterPro" id="IPR009006">
    <property type="entry name" value="Ala_racemase/Decarboxylase_C"/>
</dbReference>
<comment type="catalytic activity">
    <reaction evidence="8">
        <text>L-ornithine + H(+) = putrescine + CO2</text>
        <dbReference type="Rhea" id="RHEA:22964"/>
        <dbReference type="ChEBI" id="CHEBI:15378"/>
        <dbReference type="ChEBI" id="CHEBI:16526"/>
        <dbReference type="ChEBI" id="CHEBI:46911"/>
        <dbReference type="ChEBI" id="CHEBI:326268"/>
        <dbReference type="EC" id="4.1.1.17"/>
    </reaction>
</comment>
<dbReference type="PROSITE" id="PS00878">
    <property type="entry name" value="ODR_DC_2_1"/>
    <property type="match status" value="1"/>
</dbReference>